<evidence type="ECO:0000256" key="13">
    <source>
        <dbReference type="SAM" id="Phobius"/>
    </source>
</evidence>
<dbReference type="GO" id="GO:0008374">
    <property type="term" value="F:O-acyltransferase activity"/>
    <property type="evidence" value="ECO:0007669"/>
    <property type="project" value="InterPro"/>
</dbReference>
<keyword evidence="5" id="KW-0808">Transferase</keyword>
<evidence type="ECO:0000256" key="6">
    <source>
        <dbReference type="ARBA" id="ARBA00022692"/>
    </source>
</evidence>
<evidence type="ECO:0000256" key="11">
    <source>
        <dbReference type="ARBA" id="ARBA00023264"/>
    </source>
</evidence>
<comment type="pathway">
    <text evidence="2">Lipid metabolism.</text>
</comment>
<keyword evidence="16" id="KW-1185">Reference proteome</keyword>
<keyword evidence="12" id="KW-0012">Acyltransferase</keyword>
<evidence type="ECO:0000259" key="14">
    <source>
        <dbReference type="SMART" id="SM00563"/>
    </source>
</evidence>
<dbReference type="GO" id="GO:0008654">
    <property type="term" value="P:phospholipid biosynthetic process"/>
    <property type="evidence" value="ECO:0007669"/>
    <property type="project" value="UniProtKB-KW"/>
</dbReference>
<keyword evidence="11" id="KW-1208">Phospholipid metabolism</keyword>
<dbReference type="Pfam" id="PF01553">
    <property type="entry name" value="Acyltransferase"/>
    <property type="match status" value="1"/>
</dbReference>
<feature type="transmembrane region" description="Helical" evidence="13">
    <location>
        <begin position="86"/>
        <end position="117"/>
    </location>
</feature>
<protein>
    <recommendedName>
        <fullName evidence="14">Phospholipid/glycerol acyltransferase domain-containing protein</fullName>
    </recommendedName>
</protein>
<dbReference type="GO" id="GO:0016020">
    <property type="term" value="C:membrane"/>
    <property type="evidence" value="ECO:0007669"/>
    <property type="project" value="UniProtKB-SubCell"/>
</dbReference>
<dbReference type="AlphaFoldDB" id="A0A1X6P503"/>
<keyword evidence="8" id="KW-0443">Lipid metabolism</keyword>
<dbReference type="SMART" id="SM00563">
    <property type="entry name" value="PlsC"/>
    <property type="match status" value="1"/>
</dbReference>
<sequence>MASADVSDGLRRRGAAASVPPLVAARAADGNGSAATCLAPGASSETPAVVDSGPLPWPLQFPASTARRFGENPFIRRDRPPCLRQYIKFVFGVFVAPIRIFLVVMTLVGGLATGLLFLAGVSDAALQKPLKTQTRQLISRLIRIFSRAILFFVGLYKIDERRLADETAEMAELDGAPYMLVSNHVSYLDITYHFARDAVAFVAKIEVRRLPIIGRIAAVAQCIFTSRAYVPPSLGGSPVATGHSSRDVSNQASSVNDPHAAVGPGLSPGVRLADGNGSVADEHAGGASSKIARRLQQRGFPPTLLFPEGTTSNNCALLRFRTGAFIHGAPVKPVLLQWGVYDVDPAYVAISKSALLRLLCEPRIYLRVTRLPMYYPSDAEKADPRLFAENVRQLMARQLGVPCAPFSLADRRRRQMSTERANFDELDVSTSPTT</sequence>
<reference evidence="15 16" key="1">
    <citation type="submission" date="2017-03" db="EMBL/GenBank/DDBJ databases">
        <title>WGS assembly of Porphyra umbilicalis.</title>
        <authorList>
            <person name="Brawley S.H."/>
            <person name="Blouin N.A."/>
            <person name="Ficko-Blean E."/>
            <person name="Wheeler G.L."/>
            <person name="Lohr M."/>
            <person name="Goodson H.V."/>
            <person name="Jenkins J.W."/>
            <person name="Blaby-Haas C.E."/>
            <person name="Helliwell K.E."/>
            <person name="Chan C."/>
            <person name="Marriage T."/>
            <person name="Bhattacharya D."/>
            <person name="Klein A.S."/>
            <person name="Badis Y."/>
            <person name="Brodie J."/>
            <person name="Cao Y."/>
            <person name="Collen J."/>
            <person name="Dittami S.M."/>
            <person name="Gachon C.M."/>
            <person name="Green B.R."/>
            <person name="Karpowicz S."/>
            <person name="Kim J.W."/>
            <person name="Kudahl U."/>
            <person name="Lin S."/>
            <person name="Michel G."/>
            <person name="Mittag M."/>
            <person name="Olson B.J."/>
            <person name="Pangilinan J."/>
            <person name="Peng Y."/>
            <person name="Qiu H."/>
            <person name="Shu S."/>
            <person name="Singer J.T."/>
            <person name="Smith A.G."/>
            <person name="Sprecher B.N."/>
            <person name="Wagner V."/>
            <person name="Wang W."/>
            <person name="Wang Z.-Y."/>
            <person name="Yan J."/>
            <person name="Yarish C."/>
            <person name="Zoeuner-Riek S."/>
            <person name="Zhuang Y."/>
            <person name="Zou Y."/>
            <person name="Lindquist E.A."/>
            <person name="Grimwood J."/>
            <person name="Barry K."/>
            <person name="Rokhsar D.S."/>
            <person name="Schmutz J."/>
            <person name="Stiller J.W."/>
            <person name="Grossman A.R."/>
            <person name="Prochnik S.E."/>
        </authorList>
    </citation>
    <scope>NUCLEOTIDE SEQUENCE [LARGE SCALE GENOMIC DNA]</scope>
    <source>
        <strain evidence="15">4086291</strain>
    </source>
</reference>
<evidence type="ECO:0000313" key="15">
    <source>
        <dbReference type="EMBL" id="OSX75927.1"/>
    </source>
</evidence>
<dbReference type="InterPro" id="IPR002123">
    <property type="entry name" value="Plipid/glycerol_acylTrfase"/>
</dbReference>
<organism evidence="15 16">
    <name type="scientific">Porphyra umbilicalis</name>
    <name type="common">Purple laver</name>
    <name type="synonym">Red alga</name>
    <dbReference type="NCBI Taxonomy" id="2786"/>
    <lineage>
        <taxon>Eukaryota</taxon>
        <taxon>Rhodophyta</taxon>
        <taxon>Bangiophyceae</taxon>
        <taxon>Bangiales</taxon>
        <taxon>Bangiaceae</taxon>
        <taxon>Porphyra</taxon>
    </lineage>
</organism>
<dbReference type="PANTHER" id="PTHR23063:SF52">
    <property type="entry name" value="LYSOPHOSPHATIDYLCHOLINE ACYLTRANSFERASE"/>
    <property type="match status" value="1"/>
</dbReference>
<keyword evidence="4" id="KW-0444">Lipid biosynthesis</keyword>
<evidence type="ECO:0000256" key="12">
    <source>
        <dbReference type="ARBA" id="ARBA00023315"/>
    </source>
</evidence>
<evidence type="ECO:0000313" key="16">
    <source>
        <dbReference type="Proteomes" id="UP000218209"/>
    </source>
</evidence>
<proteinExistence type="inferred from homology"/>
<dbReference type="CDD" id="cd07991">
    <property type="entry name" value="LPLAT_LPCAT1-like"/>
    <property type="match status" value="1"/>
</dbReference>
<comment type="similarity">
    <text evidence="3">Belongs to the 1-acyl-sn-glycerol-3-phosphate acyltransferase family.</text>
</comment>
<keyword evidence="9 13" id="KW-0472">Membrane</keyword>
<evidence type="ECO:0000256" key="5">
    <source>
        <dbReference type="ARBA" id="ARBA00022679"/>
    </source>
</evidence>
<keyword evidence="6 13" id="KW-0812">Transmembrane</keyword>
<dbReference type="InterPro" id="IPR045252">
    <property type="entry name" value="LPCAT1-like"/>
</dbReference>
<name>A0A1X6P503_PORUM</name>
<dbReference type="SUPFAM" id="SSF69593">
    <property type="entry name" value="Glycerol-3-phosphate (1)-acyltransferase"/>
    <property type="match status" value="2"/>
</dbReference>
<comment type="subcellular location">
    <subcellularLocation>
        <location evidence="1">Membrane</location>
    </subcellularLocation>
</comment>
<keyword evidence="10" id="KW-0594">Phospholipid biosynthesis</keyword>
<dbReference type="Proteomes" id="UP000218209">
    <property type="component" value="Unassembled WGS sequence"/>
</dbReference>
<evidence type="ECO:0000256" key="10">
    <source>
        <dbReference type="ARBA" id="ARBA00023209"/>
    </source>
</evidence>
<evidence type="ECO:0000256" key="4">
    <source>
        <dbReference type="ARBA" id="ARBA00022516"/>
    </source>
</evidence>
<evidence type="ECO:0000256" key="8">
    <source>
        <dbReference type="ARBA" id="ARBA00023098"/>
    </source>
</evidence>
<feature type="domain" description="Phospholipid/glycerol acyltransferase" evidence="14">
    <location>
        <begin position="178"/>
        <end position="339"/>
    </location>
</feature>
<dbReference type="PANTHER" id="PTHR23063">
    <property type="entry name" value="PHOSPHOLIPID ACYLTRANSFERASE"/>
    <property type="match status" value="1"/>
</dbReference>
<keyword evidence="7 13" id="KW-1133">Transmembrane helix</keyword>
<accession>A0A1X6P503</accession>
<evidence type="ECO:0000256" key="3">
    <source>
        <dbReference type="ARBA" id="ARBA00008655"/>
    </source>
</evidence>
<dbReference type="OrthoDB" id="2657at2759"/>
<evidence type="ECO:0000256" key="2">
    <source>
        <dbReference type="ARBA" id="ARBA00005189"/>
    </source>
</evidence>
<evidence type="ECO:0000256" key="9">
    <source>
        <dbReference type="ARBA" id="ARBA00023136"/>
    </source>
</evidence>
<evidence type="ECO:0000256" key="7">
    <source>
        <dbReference type="ARBA" id="ARBA00022989"/>
    </source>
</evidence>
<evidence type="ECO:0000256" key="1">
    <source>
        <dbReference type="ARBA" id="ARBA00004370"/>
    </source>
</evidence>
<dbReference type="EMBL" id="KV918886">
    <property type="protein sequence ID" value="OSX75927.1"/>
    <property type="molecule type" value="Genomic_DNA"/>
</dbReference>
<gene>
    <name evidence="15" type="ORF">BU14_0216s0018</name>
</gene>